<dbReference type="SUPFAM" id="SSF103481">
    <property type="entry name" value="Multidrug resistance efflux transporter EmrE"/>
    <property type="match status" value="2"/>
</dbReference>
<proteinExistence type="inferred from homology"/>
<feature type="transmembrane region" description="Helical" evidence="6">
    <location>
        <begin position="81"/>
        <end position="101"/>
    </location>
</feature>
<comment type="similarity">
    <text evidence="2">Belongs to the EamA transporter family.</text>
</comment>
<dbReference type="OrthoDB" id="5150004at2"/>
<dbReference type="InterPro" id="IPR037185">
    <property type="entry name" value="EmrE-like"/>
</dbReference>
<accession>A0A5C4MKU8</accession>
<evidence type="ECO:0000256" key="3">
    <source>
        <dbReference type="ARBA" id="ARBA00022692"/>
    </source>
</evidence>
<keyword evidence="4 6" id="KW-1133">Transmembrane helix</keyword>
<dbReference type="EMBL" id="VDFR01000065">
    <property type="protein sequence ID" value="TNC45927.1"/>
    <property type="molecule type" value="Genomic_DNA"/>
</dbReference>
<dbReference type="GO" id="GO:0016020">
    <property type="term" value="C:membrane"/>
    <property type="evidence" value="ECO:0007669"/>
    <property type="project" value="UniProtKB-SubCell"/>
</dbReference>
<evidence type="ECO:0000256" key="1">
    <source>
        <dbReference type="ARBA" id="ARBA00004141"/>
    </source>
</evidence>
<name>A0A5C4MKU8_9ACTN</name>
<evidence type="ECO:0000256" key="4">
    <source>
        <dbReference type="ARBA" id="ARBA00022989"/>
    </source>
</evidence>
<comment type="caution">
    <text evidence="8">The sequence shown here is derived from an EMBL/GenBank/DDBJ whole genome shotgun (WGS) entry which is preliminary data.</text>
</comment>
<sequence>MALVGGSVAVSHVLVDAPLMTAQTVRYAAAAVVLVVAARLLGRAVPLPRGREWLLLALLAATGLVLFNVALVRGAEHAEPAAIAVAVASVPLVLGVVGPLLEGRHPTARIVAAAAVVTAGSMLVQGTGRTDAAGVAWAVLALACEAAFTLLAVPLLPRLGPWGVSWHSVVMGTLMFAGLALVMEGPTAVHALDAGDWAAVTYLAVLVTAVAFVLWYATVARVGSASAGLLTGVAPVAAAAVGVVVTGDVPGPPVWVGVTVVVVGLACGLRTTRRSARLVRP</sequence>
<evidence type="ECO:0000259" key="7">
    <source>
        <dbReference type="Pfam" id="PF00892"/>
    </source>
</evidence>
<feature type="transmembrane region" description="Helical" evidence="6">
    <location>
        <begin position="53"/>
        <end position="75"/>
    </location>
</feature>
<dbReference type="AlphaFoldDB" id="A0A5C4MKU8"/>
<feature type="domain" description="EamA" evidence="7">
    <location>
        <begin position="7"/>
        <end position="124"/>
    </location>
</feature>
<keyword evidence="3 6" id="KW-0812">Transmembrane</keyword>
<feature type="transmembrane region" description="Helical" evidence="6">
    <location>
        <begin position="229"/>
        <end position="247"/>
    </location>
</feature>
<evidence type="ECO:0000313" key="8">
    <source>
        <dbReference type="EMBL" id="TNC45927.1"/>
    </source>
</evidence>
<reference evidence="8 9" key="1">
    <citation type="submission" date="2019-05" db="EMBL/GenBank/DDBJ databases">
        <title>Mumia sp. nov., isolated from the intestinal contents of plateau pika (Ochotona curzoniae) in the Qinghai-Tibet plateau of China.</title>
        <authorList>
            <person name="Tian Z."/>
        </authorList>
    </citation>
    <scope>NUCLEOTIDE SEQUENCE [LARGE SCALE GENOMIC DNA]</scope>
    <source>
        <strain evidence="9">527</strain>
    </source>
</reference>
<dbReference type="Proteomes" id="UP000306740">
    <property type="component" value="Unassembled WGS sequence"/>
</dbReference>
<feature type="domain" description="EamA" evidence="7">
    <location>
        <begin position="133"/>
        <end position="266"/>
    </location>
</feature>
<dbReference type="InterPro" id="IPR000620">
    <property type="entry name" value="EamA_dom"/>
</dbReference>
<comment type="subcellular location">
    <subcellularLocation>
        <location evidence="1">Membrane</location>
        <topology evidence="1">Multi-pass membrane protein</topology>
    </subcellularLocation>
</comment>
<feature type="transmembrane region" description="Helical" evidence="6">
    <location>
        <begin position="197"/>
        <end position="217"/>
    </location>
</feature>
<organism evidence="8 9">
    <name type="scientific">Mumia zhuanghuii</name>
    <dbReference type="NCBI Taxonomy" id="2585211"/>
    <lineage>
        <taxon>Bacteria</taxon>
        <taxon>Bacillati</taxon>
        <taxon>Actinomycetota</taxon>
        <taxon>Actinomycetes</taxon>
        <taxon>Propionibacteriales</taxon>
        <taxon>Nocardioidaceae</taxon>
        <taxon>Mumia</taxon>
    </lineage>
</organism>
<protein>
    <submittedName>
        <fullName evidence="8">DMT family transporter</fullName>
    </submittedName>
</protein>
<dbReference type="InterPro" id="IPR050638">
    <property type="entry name" value="AA-Vitamin_Transporters"/>
</dbReference>
<feature type="transmembrane region" description="Helical" evidence="6">
    <location>
        <begin position="163"/>
        <end position="182"/>
    </location>
</feature>
<dbReference type="PANTHER" id="PTHR32322:SF2">
    <property type="entry name" value="EAMA DOMAIN-CONTAINING PROTEIN"/>
    <property type="match status" value="1"/>
</dbReference>
<feature type="transmembrane region" description="Helical" evidence="6">
    <location>
        <begin position="253"/>
        <end position="272"/>
    </location>
</feature>
<evidence type="ECO:0000313" key="9">
    <source>
        <dbReference type="Proteomes" id="UP000306740"/>
    </source>
</evidence>
<feature type="transmembrane region" description="Helical" evidence="6">
    <location>
        <begin position="24"/>
        <end position="41"/>
    </location>
</feature>
<gene>
    <name evidence="8" type="ORF">FHE65_14325</name>
</gene>
<dbReference type="Pfam" id="PF00892">
    <property type="entry name" value="EamA"/>
    <property type="match status" value="2"/>
</dbReference>
<feature type="transmembrane region" description="Helical" evidence="6">
    <location>
        <begin position="108"/>
        <end position="128"/>
    </location>
</feature>
<feature type="transmembrane region" description="Helical" evidence="6">
    <location>
        <begin position="134"/>
        <end position="156"/>
    </location>
</feature>
<dbReference type="PANTHER" id="PTHR32322">
    <property type="entry name" value="INNER MEMBRANE TRANSPORTER"/>
    <property type="match status" value="1"/>
</dbReference>
<evidence type="ECO:0000256" key="6">
    <source>
        <dbReference type="SAM" id="Phobius"/>
    </source>
</evidence>
<keyword evidence="5 6" id="KW-0472">Membrane</keyword>
<evidence type="ECO:0000256" key="5">
    <source>
        <dbReference type="ARBA" id="ARBA00023136"/>
    </source>
</evidence>
<evidence type="ECO:0000256" key="2">
    <source>
        <dbReference type="ARBA" id="ARBA00007362"/>
    </source>
</evidence>